<proteinExistence type="predicted"/>
<dbReference type="SUPFAM" id="SSF88946">
    <property type="entry name" value="Sigma2 domain of RNA polymerase sigma factors"/>
    <property type="match status" value="1"/>
</dbReference>
<evidence type="ECO:0000313" key="2">
    <source>
        <dbReference type="EMBL" id="GAH75975.1"/>
    </source>
</evidence>
<dbReference type="Pfam" id="PF04542">
    <property type="entry name" value="Sigma70_r2"/>
    <property type="match status" value="1"/>
</dbReference>
<dbReference type="GO" id="GO:0006352">
    <property type="term" value="P:DNA-templated transcription initiation"/>
    <property type="evidence" value="ECO:0007669"/>
    <property type="project" value="InterPro"/>
</dbReference>
<dbReference type="InterPro" id="IPR013325">
    <property type="entry name" value="RNA_pol_sigma_r2"/>
</dbReference>
<accession>X1J3B9</accession>
<dbReference type="InterPro" id="IPR014284">
    <property type="entry name" value="RNA_pol_sigma-70_dom"/>
</dbReference>
<dbReference type="PANTHER" id="PTHR30376">
    <property type="entry name" value="SIGMA FACTOR RPOH HEAT SHOCK RELATED"/>
    <property type="match status" value="1"/>
</dbReference>
<comment type="caution">
    <text evidence="2">The sequence shown here is derived from an EMBL/GenBank/DDBJ whole genome shotgun (WGS) entry which is preliminary data.</text>
</comment>
<dbReference type="GO" id="GO:0003700">
    <property type="term" value="F:DNA-binding transcription factor activity"/>
    <property type="evidence" value="ECO:0007669"/>
    <property type="project" value="InterPro"/>
</dbReference>
<feature type="non-terminal residue" evidence="2">
    <location>
        <position position="1"/>
    </location>
</feature>
<dbReference type="AlphaFoldDB" id="X1J3B9"/>
<evidence type="ECO:0000259" key="1">
    <source>
        <dbReference type="Pfam" id="PF04542"/>
    </source>
</evidence>
<dbReference type="InterPro" id="IPR007627">
    <property type="entry name" value="RNA_pol_sigma70_r2"/>
</dbReference>
<protein>
    <recommendedName>
        <fullName evidence="1">RNA polymerase sigma-70 region 2 domain-containing protein</fullName>
    </recommendedName>
</protein>
<name>X1J3B9_9ZZZZ</name>
<dbReference type="EMBL" id="BARU01029027">
    <property type="protein sequence ID" value="GAH75975.1"/>
    <property type="molecule type" value="Genomic_DNA"/>
</dbReference>
<dbReference type="NCBIfam" id="TIGR02937">
    <property type="entry name" value="sigma70-ECF"/>
    <property type="match status" value="1"/>
</dbReference>
<organism evidence="2">
    <name type="scientific">marine sediment metagenome</name>
    <dbReference type="NCBI Taxonomy" id="412755"/>
    <lineage>
        <taxon>unclassified sequences</taxon>
        <taxon>metagenomes</taxon>
        <taxon>ecological metagenomes</taxon>
    </lineage>
</organism>
<sequence length="71" mass="8339">LVKSIAYKFKNSGEPLEDLEQVGYIGLINAINLYNKNRGIKFITYATWFISGEIRHYIRDKHQVIKIPSRR</sequence>
<dbReference type="InterPro" id="IPR050813">
    <property type="entry name" value="Sigma-70_Factor"/>
</dbReference>
<gene>
    <name evidence="2" type="ORF">S03H2_46249</name>
</gene>
<feature type="domain" description="RNA polymerase sigma-70 region 2" evidence="1">
    <location>
        <begin position="1"/>
        <end position="61"/>
    </location>
</feature>
<reference evidence="2" key="1">
    <citation type="journal article" date="2014" name="Front. Microbiol.">
        <title>High frequency of phylogenetically diverse reductive dehalogenase-homologous genes in deep subseafloor sedimentary metagenomes.</title>
        <authorList>
            <person name="Kawai M."/>
            <person name="Futagami T."/>
            <person name="Toyoda A."/>
            <person name="Takaki Y."/>
            <person name="Nishi S."/>
            <person name="Hori S."/>
            <person name="Arai W."/>
            <person name="Tsubouchi T."/>
            <person name="Morono Y."/>
            <person name="Uchiyama I."/>
            <person name="Ito T."/>
            <person name="Fujiyama A."/>
            <person name="Inagaki F."/>
            <person name="Takami H."/>
        </authorList>
    </citation>
    <scope>NUCLEOTIDE SEQUENCE</scope>
    <source>
        <strain evidence="2">Expedition CK06-06</strain>
    </source>
</reference>
<dbReference type="Gene3D" id="1.20.120.1810">
    <property type="match status" value="1"/>
</dbReference>
<dbReference type="PANTHER" id="PTHR30376:SF3">
    <property type="entry name" value="RNA POLYMERASE SIGMA FACTOR RPOH"/>
    <property type="match status" value="1"/>
</dbReference>